<evidence type="ECO:0000313" key="2">
    <source>
        <dbReference type="Proteomes" id="UP000886476"/>
    </source>
</evidence>
<organism evidence="1 2">
    <name type="scientific">Bradyrhizobium aeschynomenes</name>
    <dbReference type="NCBI Taxonomy" id="2734909"/>
    <lineage>
        <taxon>Bacteria</taxon>
        <taxon>Pseudomonadati</taxon>
        <taxon>Pseudomonadota</taxon>
        <taxon>Alphaproteobacteria</taxon>
        <taxon>Hyphomicrobiales</taxon>
        <taxon>Nitrobacteraceae</taxon>
        <taxon>Bradyrhizobium</taxon>
    </lineage>
</organism>
<dbReference type="EMBL" id="JABFDN010000015">
    <property type="protein sequence ID" value="NPU69261.1"/>
    <property type="molecule type" value="Genomic_DNA"/>
</dbReference>
<protein>
    <submittedName>
        <fullName evidence="1">Uncharacterized protein</fullName>
    </submittedName>
</protein>
<accession>A0ABX2CM54</accession>
<keyword evidence="2" id="KW-1185">Reference proteome</keyword>
<gene>
    <name evidence="1" type="ORF">HL667_29940</name>
</gene>
<evidence type="ECO:0000313" key="1">
    <source>
        <dbReference type="EMBL" id="NPU69261.1"/>
    </source>
</evidence>
<comment type="caution">
    <text evidence="1">The sequence shown here is derived from an EMBL/GenBank/DDBJ whole genome shotgun (WGS) entry which is preliminary data.</text>
</comment>
<dbReference type="RefSeq" id="WP_172114314.1">
    <property type="nucleotide sequence ID" value="NZ_JABFDN010000015.1"/>
</dbReference>
<proteinExistence type="predicted"/>
<sequence length="106" mass="11896">MRVEERDDGVLAFIDADGRVWAQCARPSQLAADTDYVIEGPLSGFIYEEGTFTPDSEQAFRVWLDDRLISDEIFHVRDRETALSLGQRIAAAARDILKHRSASSNP</sequence>
<reference evidence="1" key="1">
    <citation type="submission" date="2020-05" db="EMBL/GenBank/DDBJ databases">
        <title>Nod-independent and nitrogen-fixing Bradyrhizobium aeschynomene sp. nov. isolated from nodules of Aeschynomene indica.</title>
        <authorList>
            <person name="Zhang Z."/>
        </authorList>
    </citation>
    <scope>NUCLEOTIDE SEQUENCE</scope>
    <source>
        <strain evidence="1">83012</strain>
    </source>
</reference>
<dbReference type="Proteomes" id="UP000886476">
    <property type="component" value="Unassembled WGS sequence"/>
</dbReference>
<name>A0ABX2CM54_9BRAD</name>